<evidence type="ECO:0000313" key="2">
    <source>
        <dbReference type="Proteomes" id="UP000463883"/>
    </source>
</evidence>
<organism evidence="1 2">
    <name type="scientific">Aminipila terrae</name>
    <dbReference type="NCBI Taxonomy" id="2697030"/>
    <lineage>
        <taxon>Bacteria</taxon>
        <taxon>Bacillati</taxon>
        <taxon>Bacillota</taxon>
        <taxon>Clostridia</taxon>
        <taxon>Peptostreptococcales</taxon>
        <taxon>Anaerovoracaceae</taxon>
        <taxon>Aminipila</taxon>
    </lineage>
</organism>
<dbReference type="RefSeq" id="WP_162361234.1">
    <property type="nucleotide sequence ID" value="NZ_CP047591.1"/>
</dbReference>
<proteinExistence type="predicted"/>
<dbReference type="KEGG" id="amic:Ami3637_02865"/>
<keyword evidence="2" id="KW-1185">Reference proteome</keyword>
<accession>A0A6P1M9R9</accession>
<evidence type="ECO:0000313" key="1">
    <source>
        <dbReference type="EMBL" id="QHI71459.1"/>
    </source>
</evidence>
<gene>
    <name evidence="1" type="ORF">Ami3637_02865</name>
</gene>
<dbReference type="Proteomes" id="UP000463883">
    <property type="component" value="Chromosome"/>
</dbReference>
<reference evidence="1 2" key="1">
    <citation type="submission" date="2020-01" db="EMBL/GenBank/DDBJ databases">
        <title>Genomic analysis of Aminipila sp. CBA3637.</title>
        <authorList>
            <person name="Kim Y.B."/>
            <person name="Roh S.W."/>
        </authorList>
    </citation>
    <scope>NUCLEOTIDE SEQUENCE [LARGE SCALE GENOMIC DNA]</scope>
    <source>
        <strain evidence="1 2">CBA3637</strain>
    </source>
</reference>
<name>A0A6P1M9R9_9FIRM</name>
<dbReference type="AlphaFoldDB" id="A0A6P1M9R9"/>
<dbReference type="InterPro" id="IPR020288">
    <property type="entry name" value="Sheath_initiator"/>
</dbReference>
<protein>
    <submittedName>
        <fullName evidence="1">DUF2634 domain-containing protein</fullName>
    </submittedName>
</protein>
<dbReference type="EMBL" id="CP047591">
    <property type="protein sequence ID" value="QHI71459.1"/>
    <property type="molecule type" value="Genomic_DNA"/>
</dbReference>
<sequence>MFPEVKEFITTQENARTKMGKSFLFDFDSGDFTVVDGKVVECEGIEAVKVWIKKILFTEKNRFKIYESGEYGVSLKDFISGDYPAVFAEIEIEREIKEALLKNVDITAVHTFNFKKNGRTLNCSFTAETIYGTTGGEITI</sequence>
<dbReference type="Pfam" id="PF10934">
    <property type="entry name" value="Sheath_initiator"/>
    <property type="match status" value="1"/>
</dbReference>